<proteinExistence type="predicted"/>
<dbReference type="EMBL" id="CP031976">
    <property type="protein sequence ID" value="QHI14560.1"/>
    <property type="molecule type" value="Genomic_DNA"/>
</dbReference>
<sequence length="65" mass="7270">MPMGIETRKNSKSAPNAHRDQDKYVALSSRGHVQSINRWLSNASSLQVALTTSLIERHASRDTHI</sequence>
<gene>
    <name evidence="1" type="ORF">AhaeAN43_14920</name>
</gene>
<reference evidence="1 2" key="1">
    <citation type="submission" date="2018-08" db="EMBL/GenBank/DDBJ databases">
        <title>Analysis of the genomic diversity of Mexican Acinetobacter haemolyticus clinical isolates.</title>
        <authorList>
            <person name="Castro-Jaimes S."/>
            <person name="Cevallos M.A."/>
        </authorList>
    </citation>
    <scope>NUCLEOTIDE SEQUENCE [LARGE SCALE GENOMIC DNA]</scope>
    <source>
        <strain evidence="1 2">AN43</strain>
    </source>
</reference>
<dbReference type="AlphaFoldDB" id="A0A1L6KSD9"/>
<name>A0A1L6KSD9_ACIHA</name>
<protein>
    <submittedName>
        <fullName evidence="1">Uncharacterized protein</fullName>
    </submittedName>
</protein>
<evidence type="ECO:0000313" key="1">
    <source>
        <dbReference type="EMBL" id="QHI14560.1"/>
    </source>
</evidence>
<dbReference type="Proteomes" id="UP000463868">
    <property type="component" value="Chromosome"/>
</dbReference>
<accession>A0A1L6KSD9</accession>
<organism evidence="1 2">
    <name type="scientific">Acinetobacter haemolyticus</name>
    <dbReference type="NCBI Taxonomy" id="29430"/>
    <lineage>
        <taxon>Bacteria</taxon>
        <taxon>Pseudomonadati</taxon>
        <taxon>Pseudomonadota</taxon>
        <taxon>Gammaproteobacteria</taxon>
        <taxon>Moraxellales</taxon>
        <taxon>Moraxellaceae</taxon>
        <taxon>Acinetobacter</taxon>
    </lineage>
</organism>
<evidence type="ECO:0000313" key="2">
    <source>
        <dbReference type="Proteomes" id="UP000463868"/>
    </source>
</evidence>
<dbReference type="KEGG" id="ahl:AHTJS_14875"/>